<dbReference type="Proteomes" id="UP001054945">
    <property type="component" value="Unassembled WGS sequence"/>
</dbReference>
<accession>A0AAV4V8R1</accession>
<dbReference type="EMBL" id="BPLR01014140">
    <property type="protein sequence ID" value="GIY66667.1"/>
    <property type="molecule type" value="Genomic_DNA"/>
</dbReference>
<feature type="region of interest" description="Disordered" evidence="1">
    <location>
        <begin position="23"/>
        <end position="82"/>
    </location>
</feature>
<dbReference type="AlphaFoldDB" id="A0AAV4V8R1"/>
<sequence length="101" mass="11132">MEYYGWMSALSSLTDGHTLWCCSSHSRSSRSASGGTPRPASASERATEASQPTPWLVPARPDPPRYHESRNHSQTPTHSDPEGVTCVRALLCHQCLRNLIL</sequence>
<organism evidence="2 3">
    <name type="scientific">Caerostris extrusa</name>
    <name type="common">Bark spider</name>
    <name type="synonym">Caerostris bankana</name>
    <dbReference type="NCBI Taxonomy" id="172846"/>
    <lineage>
        <taxon>Eukaryota</taxon>
        <taxon>Metazoa</taxon>
        <taxon>Ecdysozoa</taxon>
        <taxon>Arthropoda</taxon>
        <taxon>Chelicerata</taxon>
        <taxon>Arachnida</taxon>
        <taxon>Araneae</taxon>
        <taxon>Araneomorphae</taxon>
        <taxon>Entelegynae</taxon>
        <taxon>Araneoidea</taxon>
        <taxon>Araneidae</taxon>
        <taxon>Caerostris</taxon>
    </lineage>
</organism>
<reference evidence="2 3" key="1">
    <citation type="submission" date="2021-06" db="EMBL/GenBank/DDBJ databases">
        <title>Caerostris extrusa draft genome.</title>
        <authorList>
            <person name="Kono N."/>
            <person name="Arakawa K."/>
        </authorList>
    </citation>
    <scope>NUCLEOTIDE SEQUENCE [LARGE SCALE GENOMIC DNA]</scope>
</reference>
<comment type="caution">
    <text evidence="2">The sequence shown here is derived from an EMBL/GenBank/DDBJ whole genome shotgun (WGS) entry which is preliminary data.</text>
</comment>
<feature type="compositionally biased region" description="Basic and acidic residues" evidence="1">
    <location>
        <begin position="62"/>
        <end position="71"/>
    </location>
</feature>
<evidence type="ECO:0000313" key="2">
    <source>
        <dbReference type="EMBL" id="GIY66667.1"/>
    </source>
</evidence>
<evidence type="ECO:0000256" key="1">
    <source>
        <dbReference type="SAM" id="MobiDB-lite"/>
    </source>
</evidence>
<gene>
    <name evidence="2" type="ORF">CEXT_472361</name>
</gene>
<feature type="compositionally biased region" description="Low complexity" evidence="1">
    <location>
        <begin position="23"/>
        <end position="33"/>
    </location>
</feature>
<proteinExistence type="predicted"/>
<evidence type="ECO:0000313" key="3">
    <source>
        <dbReference type="Proteomes" id="UP001054945"/>
    </source>
</evidence>
<keyword evidence="3" id="KW-1185">Reference proteome</keyword>
<protein>
    <submittedName>
        <fullName evidence="2">Uncharacterized protein</fullName>
    </submittedName>
</protein>
<name>A0AAV4V8R1_CAEEX</name>